<dbReference type="SUPFAM" id="SSF51182">
    <property type="entry name" value="RmlC-like cupins"/>
    <property type="match status" value="1"/>
</dbReference>
<gene>
    <name evidence="2" type="ORF">ACFSFY_09330</name>
</gene>
<proteinExistence type="predicted"/>
<accession>A0ABW4SGX7</accession>
<dbReference type="SUPFAM" id="SSF109604">
    <property type="entry name" value="HD-domain/PDEase-like"/>
    <property type="match status" value="1"/>
</dbReference>
<dbReference type="RefSeq" id="WP_381537437.1">
    <property type="nucleotide sequence ID" value="NZ_JBHUGI010000024.1"/>
</dbReference>
<dbReference type="PROSITE" id="PS51832">
    <property type="entry name" value="HD_GYP"/>
    <property type="match status" value="1"/>
</dbReference>
<dbReference type="Pfam" id="PF13487">
    <property type="entry name" value="HD_5"/>
    <property type="match status" value="1"/>
</dbReference>
<organism evidence="2 3">
    <name type="scientific">Sporosarcina siberiensis</name>
    <dbReference type="NCBI Taxonomy" id="1365606"/>
    <lineage>
        <taxon>Bacteria</taxon>
        <taxon>Bacillati</taxon>
        <taxon>Bacillota</taxon>
        <taxon>Bacilli</taxon>
        <taxon>Bacillales</taxon>
        <taxon>Caryophanaceae</taxon>
        <taxon>Sporosarcina</taxon>
    </lineage>
</organism>
<dbReference type="InterPro" id="IPR006675">
    <property type="entry name" value="HDIG_dom"/>
</dbReference>
<dbReference type="EMBL" id="JBHUGI010000024">
    <property type="protein sequence ID" value="MFD1928260.1"/>
    <property type="molecule type" value="Genomic_DNA"/>
</dbReference>
<reference evidence="3" key="1">
    <citation type="journal article" date="2019" name="Int. J. Syst. Evol. Microbiol.">
        <title>The Global Catalogue of Microorganisms (GCM) 10K type strain sequencing project: providing services to taxonomists for standard genome sequencing and annotation.</title>
        <authorList>
            <consortium name="The Broad Institute Genomics Platform"/>
            <consortium name="The Broad Institute Genome Sequencing Center for Infectious Disease"/>
            <person name="Wu L."/>
            <person name="Ma J."/>
        </authorList>
    </citation>
    <scope>NUCLEOTIDE SEQUENCE [LARGE SCALE GENOMIC DNA]</scope>
    <source>
        <strain evidence="3">CGMCC 4.7177</strain>
    </source>
</reference>
<evidence type="ECO:0000313" key="3">
    <source>
        <dbReference type="Proteomes" id="UP001597218"/>
    </source>
</evidence>
<keyword evidence="3" id="KW-1185">Reference proteome</keyword>
<dbReference type="PANTHER" id="PTHR43155">
    <property type="entry name" value="CYCLIC DI-GMP PHOSPHODIESTERASE PA4108-RELATED"/>
    <property type="match status" value="1"/>
</dbReference>
<name>A0ABW4SGX7_9BACL</name>
<evidence type="ECO:0000313" key="2">
    <source>
        <dbReference type="EMBL" id="MFD1928260.1"/>
    </source>
</evidence>
<comment type="caution">
    <text evidence="2">The sequence shown here is derived from an EMBL/GenBank/DDBJ whole genome shotgun (WGS) entry which is preliminary data.</text>
</comment>
<dbReference type="Gene3D" id="1.10.3210.10">
    <property type="entry name" value="Hypothetical protein af1432"/>
    <property type="match status" value="1"/>
</dbReference>
<dbReference type="SMART" id="SM00471">
    <property type="entry name" value="HDc"/>
    <property type="match status" value="1"/>
</dbReference>
<dbReference type="InterPro" id="IPR003607">
    <property type="entry name" value="HD/PDEase_dom"/>
</dbReference>
<dbReference type="CDD" id="cd00077">
    <property type="entry name" value="HDc"/>
    <property type="match status" value="1"/>
</dbReference>
<dbReference type="PANTHER" id="PTHR43155:SF2">
    <property type="entry name" value="CYCLIC DI-GMP PHOSPHODIESTERASE PA4108"/>
    <property type="match status" value="1"/>
</dbReference>
<sequence length="305" mass="34428">MKILRNNKLEKIYLKTMELSLLASGDGTEIIHHKLYKGARLAIIPDENWTALEFITILSGKLTYNSLGGDIVLEAGDSVNSCPITEHVIFIAETEVNLLYVTSQPQFHYYSNSVKDMLDLALQVEQKDGYTADHCERIKELSMKVAKVMGLSPDKLFILNLAAFLHDIGKIKVPNEILNKPTGLTDVEYEIMKKHTTWGNEILSGTNFVELIKAGEIVEQHHERFDGRGYPNQLKGEEIKIEAAIISVVDAFDAMTSDRVYRKGLEIKVAYEELENNKGTMFNPEVVDAFLLMMTETDSRKEVIT</sequence>
<dbReference type="InterPro" id="IPR011051">
    <property type="entry name" value="RmlC_Cupin_sf"/>
</dbReference>
<feature type="domain" description="HD-GYP" evidence="1">
    <location>
        <begin position="109"/>
        <end position="305"/>
    </location>
</feature>
<evidence type="ECO:0000259" key="1">
    <source>
        <dbReference type="PROSITE" id="PS51832"/>
    </source>
</evidence>
<dbReference type="NCBIfam" id="TIGR00277">
    <property type="entry name" value="HDIG"/>
    <property type="match status" value="1"/>
</dbReference>
<dbReference type="InterPro" id="IPR037522">
    <property type="entry name" value="HD_GYP_dom"/>
</dbReference>
<protein>
    <submittedName>
        <fullName evidence="2">HD domain-containing phosphohydrolase</fullName>
    </submittedName>
</protein>
<dbReference type="Proteomes" id="UP001597218">
    <property type="component" value="Unassembled WGS sequence"/>
</dbReference>